<organism evidence="2 3">
    <name type="scientific">Ktedonospora formicarum</name>
    <dbReference type="NCBI Taxonomy" id="2778364"/>
    <lineage>
        <taxon>Bacteria</taxon>
        <taxon>Bacillati</taxon>
        <taxon>Chloroflexota</taxon>
        <taxon>Ktedonobacteria</taxon>
        <taxon>Ktedonobacterales</taxon>
        <taxon>Ktedonobacteraceae</taxon>
        <taxon>Ktedonospora</taxon>
    </lineage>
</organism>
<evidence type="ECO:0000313" key="3">
    <source>
        <dbReference type="Proteomes" id="UP000612362"/>
    </source>
</evidence>
<dbReference type="Proteomes" id="UP000612362">
    <property type="component" value="Unassembled WGS sequence"/>
</dbReference>
<reference evidence="2" key="1">
    <citation type="submission" date="2020-10" db="EMBL/GenBank/DDBJ databases">
        <title>Taxonomic study of unclassified bacteria belonging to the class Ktedonobacteria.</title>
        <authorList>
            <person name="Yabe S."/>
            <person name="Wang C.M."/>
            <person name="Zheng Y."/>
            <person name="Sakai Y."/>
            <person name="Cavaletti L."/>
            <person name="Monciardini P."/>
            <person name="Donadio S."/>
        </authorList>
    </citation>
    <scope>NUCLEOTIDE SEQUENCE</scope>
    <source>
        <strain evidence="2">SOSP1-1</strain>
    </source>
</reference>
<dbReference type="EMBL" id="BNJF01000001">
    <property type="protein sequence ID" value="GHO43799.1"/>
    <property type="molecule type" value="Genomic_DNA"/>
</dbReference>
<dbReference type="Gene3D" id="3.40.50.300">
    <property type="entry name" value="P-loop containing nucleotide triphosphate hydrolases"/>
    <property type="match status" value="1"/>
</dbReference>
<keyword evidence="3" id="KW-1185">Reference proteome</keyword>
<keyword evidence="1" id="KW-0175">Coiled coil</keyword>
<feature type="coiled-coil region" evidence="1">
    <location>
        <begin position="68"/>
        <end position="95"/>
    </location>
</feature>
<comment type="caution">
    <text evidence="2">The sequence shown here is derived from an EMBL/GenBank/DDBJ whole genome shotgun (WGS) entry which is preliminary data.</text>
</comment>
<gene>
    <name evidence="2" type="ORF">KSX_19620</name>
</gene>
<evidence type="ECO:0000313" key="2">
    <source>
        <dbReference type="EMBL" id="GHO43799.1"/>
    </source>
</evidence>
<evidence type="ECO:0000256" key="1">
    <source>
        <dbReference type="SAM" id="Coils"/>
    </source>
</evidence>
<dbReference type="AlphaFoldDB" id="A0A8J3HU59"/>
<dbReference type="RefSeq" id="WP_220193253.1">
    <property type="nucleotide sequence ID" value="NZ_BNJF01000001.1"/>
</dbReference>
<dbReference type="SUPFAM" id="SSF52540">
    <property type="entry name" value="P-loop containing nucleoside triphosphate hydrolases"/>
    <property type="match status" value="1"/>
</dbReference>
<name>A0A8J3HU59_9CHLR</name>
<accession>A0A8J3HU59</accession>
<proteinExistence type="predicted"/>
<sequence>MSVKVFVLGRPGSGKSTGARYIRHLVQQAGWNSLHCNDYPILKEMFLADREHKKFRPTEHNGFDAIDLSVLDSALQELESTVNRLSATADMVTIEFARDDYRTALQQFSPAFLHDAHILFLHADLDTCLQRVHERVACSLSSDDHPSFSDAIFKRYYANDASSYIANSLREEFGISREVCVINNMGALNQFQYELEQFIQGVLLHNEALSLTA</sequence>
<dbReference type="InterPro" id="IPR027417">
    <property type="entry name" value="P-loop_NTPase"/>
</dbReference>
<protein>
    <submittedName>
        <fullName evidence="2">Uncharacterized protein</fullName>
    </submittedName>
</protein>